<comment type="caution">
    <text evidence="3">The sequence shown here is derived from an EMBL/GenBank/DDBJ whole genome shotgun (WGS) entry which is preliminary data.</text>
</comment>
<feature type="compositionally biased region" description="Basic and acidic residues" evidence="1">
    <location>
        <begin position="41"/>
        <end position="53"/>
    </location>
</feature>
<evidence type="ECO:0000259" key="2">
    <source>
        <dbReference type="Pfam" id="PF00248"/>
    </source>
</evidence>
<gene>
    <name evidence="3" type="ORF">AHMF7605_23655</name>
</gene>
<dbReference type="EMBL" id="PYFT01000001">
    <property type="protein sequence ID" value="PSR56280.1"/>
    <property type="molecule type" value="Genomic_DNA"/>
</dbReference>
<feature type="compositionally biased region" description="Polar residues" evidence="1">
    <location>
        <begin position="28"/>
        <end position="37"/>
    </location>
</feature>
<keyword evidence="4" id="KW-1185">Reference proteome</keyword>
<dbReference type="Gene3D" id="3.20.20.100">
    <property type="entry name" value="NADP-dependent oxidoreductase domain"/>
    <property type="match status" value="1"/>
</dbReference>
<protein>
    <recommendedName>
        <fullName evidence="2">NADP-dependent oxidoreductase domain-containing protein</fullName>
    </recommendedName>
</protein>
<accession>A0A2T2YLB0</accession>
<evidence type="ECO:0000313" key="4">
    <source>
        <dbReference type="Proteomes" id="UP000240357"/>
    </source>
</evidence>
<dbReference type="Proteomes" id="UP000240357">
    <property type="component" value="Unassembled WGS sequence"/>
</dbReference>
<dbReference type="SUPFAM" id="SSF51430">
    <property type="entry name" value="NAD(P)-linked oxidoreductase"/>
    <property type="match status" value="1"/>
</dbReference>
<dbReference type="InterPro" id="IPR023210">
    <property type="entry name" value="NADP_OxRdtase_dom"/>
</dbReference>
<evidence type="ECO:0000256" key="1">
    <source>
        <dbReference type="SAM" id="MobiDB-lite"/>
    </source>
</evidence>
<sequence length="156" mass="17319">MVLRRNISPPSGKRINDRPTALSGPAKQVTSQTSSLLTGKFRPEAHFSPTDHRHFNRNGEAFDQGETFSGLDYNTGLEAVAEIKKLFPGQENLAPVALRWILLHEDVSCIIPGASQPSQLTSNPQALEVPDLTPEQREGVKVIYEAKIKPLVHDRW</sequence>
<feature type="region of interest" description="Disordered" evidence="1">
    <location>
        <begin position="1"/>
        <end position="61"/>
    </location>
</feature>
<dbReference type="Pfam" id="PF00248">
    <property type="entry name" value="Aldo_ket_red"/>
    <property type="match status" value="1"/>
</dbReference>
<reference evidence="3 4" key="1">
    <citation type="submission" date="2018-03" db="EMBL/GenBank/DDBJ databases">
        <title>Adhaeribacter sp. HMF7605 Genome sequencing and assembly.</title>
        <authorList>
            <person name="Kang H."/>
            <person name="Kang J."/>
            <person name="Cha I."/>
            <person name="Kim H."/>
            <person name="Joh K."/>
        </authorList>
    </citation>
    <scope>NUCLEOTIDE SEQUENCE [LARGE SCALE GENOMIC DNA]</scope>
    <source>
        <strain evidence="3 4">HMF7605</strain>
    </source>
</reference>
<proteinExistence type="predicted"/>
<dbReference type="InterPro" id="IPR036812">
    <property type="entry name" value="NAD(P)_OxRdtase_dom_sf"/>
</dbReference>
<organism evidence="3 4">
    <name type="scientific">Adhaeribacter arboris</name>
    <dbReference type="NCBI Taxonomy" id="2072846"/>
    <lineage>
        <taxon>Bacteria</taxon>
        <taxon>Pseudomonadati</taxon>
        <taxon>Bacteroidota</taxon>
        <taxon>Cytophagia</taxon>
        <taxon>Cytophagales</taxon>
        <taxon>Hymenobacteraceae</taxon>
        <taxon>Adhaeribacter</taxon>
    </lineage>
</organism>
<feature type="domain" description="NADP-dependent oxidoreductase" evidence="2">
    <location>
        <begin position="34"/>
        <end position="141"/>
    </location>
</feature>
<dbReference type="OrthoDB" id="9773828at2"/>
<dbReference type="AlphaFoldDB" id="A0A2T2YLB0"/>
<name>A0A2T2YLB0_9BACT</name>
<evidence type="ECO:0000313" key="3">
    <source>
        <dbReference type="EMBL" id="PSR56280.1"/>
    </source>
</evidence>